<name>A0A4R5DAH7_9ACTN</name>
<dbReference type="FunFam" id="3.40.50.2000:FF:000009">
    <property type="entry name" value="Sterol 3-beta-glucosyltransferase UGT80A2"/>
    <property type="match status" value="1"/>
</dbReference>
<dbReference type="Proteomes" id="UP000294739">
    <property type="component" value="Unassembled WGS sequence"/>
</dbReference>
<dbReference type="EMBL" id="SMKZ01000013">
    <property type="protein sequence ID" value="TDE10599.1"/>
    <property type="molecule type" value="Genomic_DNA"/>
</dbReference>
<feature type="domain" description="Glycosyltransferase family 28 N-terminal" evidence="1">
    <location>
        <begin position="4"/>
        <end position="75"/>
    </location>
</feature>
<dbReference type="FunCoup" id="A0A4R5DAH7">
    <property type="interactions" value="76"/>
</dbReference>
<dbReference type="GO" id="GO:0016758">
    <property type="term" value="F:hexosyltransferase activity"/>
    <property type="evidence" value="ECO:0007669"/>
    <property type="project" value="InterPro"/>
</dbReference>
<sequence>MKALLVTYGSDGDVHPFVALAVALMDAGHEATLCAPAGFSGLVQSYGVEFFPLTDSWADHINDAVVRAAIETNFRGSIALKVMRRYRRMMPGVLHDLAEAANGDRSYDIVVHHAAFPGHEVAERLSVPNAPACLEPIWIPTRAFPNPLPNFLLPFRWPPVLNRQTYLWTRLWHWGLIGSTRGWRRRHLGLTYRFRHRDAMRRPDGSRATVLQAFSELTLPQPTRFPDHVHTTGYWLLPTPPSWSPPPDLSEFLADGVPPVYVGYGSAVGSDPDHAGRLISEAISLAGVKAVVASGWGGIAAHGLQGRILHVKYVPFPWLFPRMAAIVHHGGMGTTGLALVAGRPQVVCPYMTIQPFNAARMHAAGVAPQPISQPELTPQRLAGAIHEAVTSTSMRERAEHLGRHVRDEDGVGQAVKLLEQLA</sequence>
<feature type="domain" description="Erythromycin biosynthesis protein CIII-like C-terminal" evidence="2">
    <location>
        <begin position="307"/>
        <end position="402"/>
    </location>
</feature>
<dbReference type="CDD" id="cd03784">
    <property type="entry name" value="GT1_Gtf-like"/>
    <property type="match status" value="1"/>
</dbReference>
<dbReference type="GO" id="GO:0033072">
    <property type="term" value="P:vancomycin biosynthetic process"/>
    <property type="evidence" value="ECO:0007669"/>
    <property type="project" value="UniProtKB-ARBA"/>
</dbReference>
<evidence type="ECO:0000313" key="3">
    <source>
        <dbReference type="EMBL" id="TDE10599.1"/>
    </source>
</evidence>
<dbReference type="Pfam" id="PF06722">
    <property type="entry name" value="EryCIII-like_C"/>
    <property type="match status" value="1"/>
</dbReference>
<evidence type="ECO:0000259" key="1">
    <source>
        <dbReference type="Pfam" id="PF03033"/>
    </source>
</evidence>
<keyword evidence="3" id="KW-0808">Transferase</keyword>
<dbReference type="InterPro" id="IPR010610">
    <property type="entry name" value="EryCIII-like_C"/>
</dbReference>
<dbReference type="Pfam" id="PF03033">
    <property type="entry name" value="Glyco_transf_28"/>
    <property type="match status" value="1"/>
</dbReference>
<protein>
    <submittedName>
        <fullName evidence="3">Glycosyltransferase</fullName>
    </submittedName>
</protein>
<dbReference type="InterPro" id="IPR004276">
    <property type="entry name" value="GlycoTrans_28_N"/>
</dbReference>
<dbReference type="GO" id="GO:0008194">
    <property type="term" value="F:UDP-glycosyltransferase activity"/>
    <property type="evidence" value="ECO:0007669"/>
    <property type="project" value="InterPro"/>
</dbReference>
<dbReference type="SUPFAM" id="SSF53756">
    <property type="entry name" value="UDP-Glycosyltransferase/glycogen phosphorylase"/>
    <property type="match status" value="1"/>
</dbReference>
<dbReference type="InParanoid" id="A0A4R5DAH7"/>
<dbReference type="InterPro" id="IPR002213">
    <property type="entry name" value="UDP_glucos_trans"/>
</dbReference>
<evidence type="ECO:0000259" key="2">
    <source>
        <dbReference type="Pfam" id="PF06722"/>
    </source>
</evidence>
<dbReference type="InterPro" id="IPR050426">
    <property type="entry name" value="Glycosyltransferase_28"/>
</dbReference>
<organism evidence="3 4">
    <name type="scientific">Jiangella asiatica</name>
    <dbReference type="NCBI Taxonomy" id="2530372"/>
    <lineage>
        <taxon>Bacteria</taxon>
        <taxon>Bacillati</taxon>
        <taxon>Actinomycetota</taxon>
        <taxon>Actinomycetes</taxon>
        <taxon>Jiangellales</taxon>
        <taxon>Jiangellaceae</taxon>
        <taxon>Jiangella</taxon>
    </lineage>
</organism>
<accession>A0A4R5DAH7</accession>
<evidence type="ECO:0000313" key="4">
    <source>
        <dbReference type="Proteomes" id="UP000294739"/>
    </source>
</evidence>
<gene>
    <name evidence="3" type="ORF">E1269_10980</name>
</gene>
<reference evidence="3 4" key="1">
    <citation type="submission" date="2019-03" db="EMBL/GenBank/DDBJ databases">
        <title>Draft genome sequences of novel Actinobacteria.</title>
        <authorList>
            <person name="Sahin N."/>
            <person name="Ay H."/>
            <person name="Saygin H."/>
        </authorList>
    </citation>
    <scope>NUCLEOTIDE SEQUENCE [LARGE SCALE GENOMIC DNA]</scope>
    <source>
        <strain evidence="3 4">5K138</strain>
    </source>
</reference>
<dbReference type="AlphaFoldDB" id="A0A4R5DAH7"/>
<comment type="caution">
    <text evidence="3">The sequence shown here is derived from an EMBL/GenBank/DDBJ whole genome shotgun (WGS) entry which is preliminary data.</text>
</comment>
<dbReference type="GO" id="GO:0005975">
    <property type="term" value="P:carbohydrate metabolic process"/>
    <property type="evidence" value="ECO:0007669"/>
    <property type="project" value="InterPro"/>
</dbReference>
<dbReference type="OrthoDB" id="3253247at2"/>
<dbReference type="RefSeq" id="WP_131894321.1">
    <property type="nucleotide sequence ID" value="NZ_SMKZ01000013.1"/>
</dbReference>
<dbReference type="Gene3D" id="3.40.50.2000">
    <property type="entry name" value="Glycogen Phosphorylase B"/>
    <property type="match status" value="2"/>
</dbReference>
<dbReference type="PANTHER" id="PTHR48050:SF13">
    <property type="entry name" value="STEROL 3-BETA-GLUCOSYLTRANSFERASE UGT80A2"/>
    <property type="match status" value="1"/>
</dbReference>
<dbReference type="PANTHER" id="PTHR48050">
    <property type="entry name" value="STEROL 3-BETA-GLUCOSYLTRANSFERASE"/>
    <property type="match status" value="1"/>
</dbReference>
<keyword evidence="4" id="KW-1185">Reference proteome</keyword>
<proteinExistence type="predicted"/>